<dbReference type="Gene3D" id="3.40.50.720">
    <property type="entry name" value="NAD(P)-binding Rossmann-like Domain"/>
    <property type="match status" value="1"/>
</dbReference>
<proteinExistence type="inferred from homology"/>
<accession>A0A7C2K372</accession>
<dbReference type="EMBL" id="DSOL01000286">
    <property type="protein sequence ID" value="HEN28968.1"/>
    <property type="molecule type" value="Genomic_DNA"/>
</dbReference>
<comment type="similarity">
    <text evidence="1">Belongs to the NAD(P)-dependent epimerase/dehydratase family.</text>
</comment>
<dbReference type="InterPro" id="IPR036291">
    <property type="entry name" value="NAD(P)-bd_dom_sf"/>
</dbReference>
<dbReference type="SUPFAM" id="SSF51735">
    <property type="entry name" value="NAD(P)-binding Rossmann-fold domains"/>
    <property type="match status" value="1"/>
</dbReference>
<dbReference type="AlphaFoldDB" id="A0A7C2K372"/>
<dbReference type="InterPro" id="IPR001509">
    <property type="entry name" value="Epimerase_deHydtase"/>
</dbReference>
<dbReference type="Pfam" id="PF01370">
    <property type="entry name" value="Epimerase"/>
    <property type="match status" value="1"/>
</dbReference>
<comment type="caution">
    <text evidence="3">The sequence shown here is derived from an EMBL/GenBank/DDBJ whole genome shotgun (WGS) entry which is preliminary data.</text>
</comment>
<sequence>MVRILITGALGFIGTFLVPYLREQNYDVISTDVHIRDYDDYIRADITSFEDLYRVFSKNDIDIVINMAGEVGRIVGEEHPQKMIYVNNIGLVNLIKLCLDYDCRLIHFSTSEVYGRLFDENKPVKENDLEKKGTVFITTNVYALSKLFGEALIKHYVENYNLNALVIRPFMIYGPGEYPSKYRSAITNFVYSALKKEKITVHKGAQRAWCYVSDFVKGVSLVLRYPSLGKYEAFNIGSEEYHTMEETARIIIEEVGGRYDQIEIIEPPRKFLSLTKKFSIEKIKSLGYKPQISLRDGIRRVVEWQRQELFSKSIPRNIDSRAE</sequence>
<dbReference type="PANTHER" id="PTHR43000">
    <property type="entry name" value="DTDP-D-GLUCOSE 4,6-DEHYDRATASE-RELATED"/>
    <property type="match status" value="1"/>
</dbReference>
<evidence type="ECO:0000259" key="2">
    <source>
        <dbReference type="Pfam" id="PF01370"/>
    </source>
</evidence>
<evidence type="ECO:0000313" key="3">
    <source>
        <dbReference type="EMBL" id="HEN28968.1"/>
    </source>
</evidence>
<reference evidence="3" key="1">
    <citation type="journal article" date="2020" name="mSystems">
        <title>Genome- and Community-Level Interaction Insights into Carbon Utilization and Element Cycling Functions of Hydrothermarchaeota in Hydrothermal Sediment.</title>
        <authorList>
            <person name="Zhou Z."/>
            <person name="Liu Y."/>
            <person name="Xu W."/>
            <person name="Pan J."/>
            <person name="Luo Z.H."/>
            <person name="Li M."/>
        </authorList>
    </citation>
    <scope>NUCLEOTIDE SEQUENCE [LARGE SCALE GENOMIC DNA]</scope>
    <source>
        <strain evidence="3">SpSt-34</strain>
    </source>
</reference>
<protein>
    <submittedName>
        <fullName evidence="3">NAD(P)-dependent oxidoreductase</fullName>
    </submittedName>
</protein>
<evidence type="ECO:0000256" key="1">
    <source>
        <dbReference type="ARBA" id="ARBA00007637"/>
    </source>
</evidence>
<organism evidence="3">
    <name type="scientific">candidate division WOR-3 bacterium</name>
    <dbReference type="NCBI Taxonomy" id="2052148"/>
    <lineage>
        <taxon>Bacteria</taxon>
        <taxon>Bacteria division WOR-3</taxon>
    </lineage>
</organism>
<gene>
    <name evidence="3" type="ORF">ENQ77_10065</name>
</gene>
<name>A0A7C2K372_UNCW3</name>
<feature type="domain" description="NAD-dependent epimerase/dehydratase" evidence="2">
    <location>
        <begin position="4"/>
        <end position="237"/>
    </location>
</feature>